<keyword evidence="5" id="KW-1185">Reference proteome</keyword>
<evidence type="ECO:0000313" key="4">
    <source>
        <dbReference type="EMBL" id="MFC7363619.1"/>
    </source>
</evidence>
<keyword evidence="2" id="KW-0472">Membrane</keyword>
<gene>
    <name evidence="4" type="ORF">ACFQQH_00420</name>
</gene>
<feature type="transmembrane region" description="Helical" evidence="2">
    <location>
        <begin position="391"/>
        <end position="411"/>
    </location>
</feature>
<evidence type="ECO:0000313" key="5">
    <source>
        <dbReference type="Proteomes" id="UP001596483"/>
    </source>
</evidence>
<feature type="signal peptide" evidence="3">
    <location>
        <begin position="1"/>
        <end position="26"/>
    </location>
</feature>
<comment type="caution">
    <text evidence="4">The sequence shown here is derived from an EMBL/GenBank/DDBJ whole genome shotgun (WGS) entry which is preliminary data.</text>
</comment>
<feature type="chain" id="PRO_5047461989" evidence="3">
    <location>
        <begin position="27"/>
        <end position="774"/>
    </location>
</feature>
<keyword evidence="2" id="KW-1133">Transmembrane helix</keyword>
<name>A0ABW2NCN9_9BACL</name>
<protein>
    <submittedName>
        <fullName evidence="4">Uncharacterized protein</fullName>
    </submittedName>
</protein>
<evidence type="ECO:0000256" key="1">
    <source>
        <dbReference type="SAM" id="MobiDB-lite"/>
    </source>
</evidence>
<dbReference type="EMBL" id="JBHTCT010000003">
    <property type="protein sequence ID" value="MFC7363619.1"/>
    <property type="molecule type" value="Genomic_DNA"/>
</dbReference>
<feature type="transmembrane region" description="Helical" evidence="2">
    <location>
        <begin position="360"/>
        <end position="382"/>
    </location>
</feature>
<evidence type="ECO:0000256" key="3">
    <source>
        <dbReference type="SAM" id="SignalP"/>
    </source>
</evidence>
<dbReference type="Proteomes" id="UP001596483">
    <property type="component" value="Unassembled WGS sequence"/>
</dbReference>
<proteinExistence type="predicted"/>
<organism evidence="4 5">
    <name type="scientific">Bhargavaea changchunensis</name>
    <dbReference type="NCBI Taxonomy" id="2134037"/>
    <lineage>
        <taxon>Bacteria</taxon>
        <taxon>Bacillati</taxon>
        <taxon>Bacillota</taxon>
        <taxon>Bacilli</taxon>
        <taxon>Bacillales</taxon>
        <taxon>Caryophanaceae</taxon>
        <taxon>Bhargavaea</taxon>
    </lineage>
</organism>
<sequence length="774" mass="81799">MKAVKWGTALFIFSLAVLMGAGSAAAAPELTVKAAGGIDGKAKEGRAMPVVVEIRNEGDPFSGDLVIDFSDIYESGTARAIGLEIGTGETETVRLTVDSANSYSFSEKQFRFFEGGWRNGREVGYKGDRRPNVNFYYMETSFAVALAESADRVAGLRDLNFGNTPESEMIGPLDRNDLLPADTAGWEAADLIIADDGVLAGLSQADQEAIAGRIRSGATLLIGMTDDPADAGLFRSALPLEQQGRAELPPQALRETGVETDVPAFRVSLADRAKSLGEWDGRVLAAFSEYGAGNIVQTAFSFGDEPLASAPDTARFIGVILTGLPGSNSTHSGMYGNPESEFVQLAQSATERFETFRIPAAAIIVIVVLYIILVGPVLYYVLKKKDRREQAWWIIPAAAVLISAGIFAYGAKDRLFNPQFRQAALFLSDGSGTLTGMYAGSVLTNRGGDLEAVASSPMTLSAAGESAVFSGGSGSFGHAVAEQSPQGTLLTLRDVPYWSVRTVHGDTRLEDAGSLEADLAVSGGRLTGTLKNGFSFRLRDVAVWSGTGLIPLGDLEAGETAEIDVEVQGSVLFPAVSLAGTGIGYGNGEDQRAGNMVQAAGYYLDGKRPALVGHTASPLAKVSLEGNPEYSSVSVIVQPFDPEIRLSGPFRIPPSSISGPVTPEGPDGYVEQYPEGDLFLSPGTFLYEPSVPEVYAQPGIGWTSFEVRISEGAGISVLNRSSGEFEELIAGKHELDPAKDYIGRDGAFQFRIESSSDGGPATLPEIELEGMASP</sequence>
<feature type="region of interest" description="Disordered" evidence="1">
    <location>
        <begin position="753"/>
        <end position="774"/>
    </location>
</feature>
<keyword evidence="3" id="KW-0732">Signal</keyword>
<reference evidence="5" key="1">
    <citation type="journal article" date="2019" name="Int. J. Syst. Evol. Microbiol.">
        <title>The Global Catalogue of Microorganisms (GCM) 10K type strain sequencing project: providing services to taxonomists for standard genome sequencing and annotation.</title>
        <authorList>
            <consortium name="The Broad Institute Genomics Platform"/>
            <consortium name="The Broad Institute Genome Sequencing Center for Infectious Disease"/>
            <person name="Wu L."/>
            <person name="Ma J."/>
        </authorList>
    </citation>
    <scope>NUCLEOTIDE SEQUENCE [LARGE SCALE GENOMIC DNA]</scope>
    <source>
        <strain evidence="5">JCM 4738</strain>
    </source>
</reference>
<keyword evidence="2" id="KW-0812">Transmembrane</keyword>
<dbReference type="RefSeq" id="WP_157296680.1">
    <property type="nucleotide sequence ID" value="NZ_JBHTCT010000003.1"/>
</dbReference>
<accession>A0ABW2NCN9</accession>
<evidence type="ECO:0000256" key="2">
    <source>
        <dbReference type="SAM" id="Phobius"/>
    </source>
</evidence>